<name>A0A4R2LBW0_9GAMM</name>
<dbReference type="Pfam" id="PF18967">
    <property type="entry name" value="PycTM"/>
    <property type="match status" value="1"/>
</dbReference>
<organism evidence="10 11">
    <name type="scientific">Plasticicumulans lactativorans</name>
    <dbReference type="NCBI Taxonomy" id="1133106"/>
    <lineage>
        <taxon>Bacteria</taxon>
        <taxon>Pseudomonadati</taxon>
        <taxon>Pseudomonadota</taxon>
        <taxon>Gammaproteobacteria</taxon>
        <taxon>Candidatus Competibacteraceae</taxon>
        <taxon>Plasticicumulans</taxon>
    </lineage>
</organism>
<accession>A0A4R2LBW0</accession>
<sequence>MAKNEQEEAYEKLMSAHLARTIDFVKFGETKNGALLAFCSVWIVACINILSNSRALPPLAGALLPLAILLFLAAALTAITAFLPQITTADAVPGAAEAQRNLLFFGDIARMDAARFEALARERYTPASGHFTTGAYLHDIATQIVANSAIAMRKYVLFRRAARIAMTAIFLVAFPYLVDACLRMGR</sequence>
<evidence type="ECO:0000256" key="3">
    <source>
        <dbReference type="ARBA" id="ARBA00022692"/>
    </source>
</evidence>
<keyword evidence="11" id="KW-1185">Reference proteome</keyword>
<protein>
    <recommendedName>
        <fullName evidence="9">Pycsar effector protein domain-containing protein</fullName>
    </recommendedName>
</protein>
<dbReference type="EMBL" id="SLWY01000006">
    <property type="protein sequence ID" value="TCO81915.1"/>
    <property type="molecule type" value="Genomic_DNA"/>
</dbReference>
<evidence type="ECO:0000313" key="10">
    <source>
        <dbReference type="EMBL" id="TCO81915.1"/>
    </source>
</evidence>
<keyword evidence="4" id="KW-0547">Nucleotide-binding</keyword>
<dbReference type="GO" id="GO:0005886">
    <property type="term" value="C:plasma membrane"/>
    <property type="evidence" value="ECO:0007669"/>
    <property type="project" value="UniProtKB-SubCell"/>
</dbReference>
<dbReference type="InterPro" id="IPR043760">
    <property type="entry name" value="PycTM_dom"/>
</dbReference>
<keyword evidence="7 8" id="KW-0472">Membrane</keyword>
<comment type="caution">
    <text evidence="10">The sequence shown here is derived from an EMBL/GenBank/DDBJ whole genome shotgun (WGS) entry which is preliminary data.</text>
</comment>
<evidence type="ECO:0000256" key="8">
    <source>
        <dbReference type="SAM" id="Phobius"/>
    </source>
</evidence>
<dbReference type="RefSeq" id="WP_132539950.1">
    <property type="nucleotide sequence ID" value="NZ_SLWY01000006.1"/>
</dbReference>
<keyword evidence="3 8" id="KW-0812">Transmembrane</keyword>
<dbReference type="AlphaFoldDB" id="A0A4R2LBW0"/>
<evidence type="ECO:0000256" key="6">
    <source>
        <dbReference type="ARBA" id="ARBA00023118"/>
    </source>
</evidence>
<keyword evidence="2" id="KW-1003">Cell membrane</keyword>
<comment type="subcellular location">
    <subcellularLocation>
        <location evidence="1">Cell membrane</location>
    </subcellularLocation>
</comment>
<evidence type="ECO:0000259" key="9">
    <source>
        <dbReference type="Pfam" id="PF18967"/>
    </source>
</evidence>
<dbReference type="GO" id="GO:0000166">
    <property type="term" value="F:nucleotide binding"/>
    <property type="evidence" value="ECO:0007669"/>
    <property type="project" value="UniProtKB-KW"/>
</dbReference>
<feature type="transmembrane region" description="Helical" evidence="8">
    <location>
        <begin position="33"/>
        <end position="50"/>
    </location>
</feature>
<proteinExistence type="predicted"/>
<evidence type="ECO:0000256" key="1">
    <source>
        <dbReference type="ARBA" id="ARBA00004236"/>
    </source>
</evidence>
<feature type="transmembrane region" description="Helical" evidence="8">
    <location>
        <begin position="62"/>
        <end position="83"/>
    </location>
</feature>
<gene>
    <name evidence="10" type="ORF">EV699_1069</name>
</gene>
<keyword evidence="6" id="KW-0051">Antiviral defense</keyword>
<evidence type="ECO:0000256" key="5">
    <source>
        <dbReference type="ARBA" id="ARBA00022989"/>
    </source>
</evidence>
<feature type="transmembrane region" description="Helical" evidence="8">
    <location>
        <begin position="161"/>
        <end position="182"/>
    </location>
</feature>
<feature type="domain" description="Pycsar effector protein" evidence="9">
    <location>
        <begin position="15"/>
        <end position="174"/>
    </location>
</feature>
<dbReference type="OrthoDB" id="2084475at2"/>
<dbReference type="GO" id="GO:0051607">
    <property type="term" value="P:defense response to virus"/>
    <property type="evidence" value="ECO:0007669"/>
    <property type="project" value="UniProtKB-KW"/>
</dbReference>
<evidence type="ECO:0000256" key="4">
    <source>
        <dbReference type="ARBA" id="ARBA00022741"/>
    </source>
</evidence>
<evidence type="ECO:0000256" key="7">
    <source>
        <dbReference type="ARBA" id="ARBA00023136"/>
    </source>
</evidence>
<keyword evidence="5 8" id="KW-1133">Transmembrane helix</keyword>
<dbReference type="Proteomes" id="UP000295765">
    <property type="component" value="Unassembled WGS sequence"/>
</dbReference>
<reference evidence="10 11" key="1">
    <citation type="submission" date="2019-03" db="EMBL/GenBank/DDBJ databases">
        <title>Genomic Encyclopedia of Type Strains, Phase IV (KMG-IV): sequencing the most valuable type-strain genomes for metagenomic binning, comparative biology and taxonomic classification.</title>
        <authorList>
            <person name="Goeker M."/>
        </authorList>
    </citation>
    <scope>NUCLEOTIDE SEQUENCE [LARGE SCALE GENOMIC DNA]</scope>
    <source>
        <strain evidence="10 11">DSM 25287</strain>
    </source>
</reference>
<evidence type="ECO:0000256" key="2">
    <source>
        <dbReference type="ARBA" id="ARBA00022475"/>
    </source>
</evidence>
<evidence type="ECO:0000313" key="11">
    <source>
        <dbReference type="Proteomes" id="UP000295765"/>
    </source>
</evidence>